<accession>Q6LGY9</accession>
<keyword evidence="2" id="KW-1185">Reference proteome</keyword>
<evidence type="ECO:0000313" key="2">
    <source>
        <dbReference type="Proteomes" id="UP000000593"/>
    </source>
</evidence>
<dbReference type="Proteomes" id="UP000000593">
    <property type="component" value="Chromosome 2"/>
</dbReference>
<dbReference type="AlphaFoldDB" id="Q6LGY9"/>
<reference evidence="2" key="1">
    <citation type="journal article" date="2005" name="Science">
        <title>Life at depth: Photobacterium profundum genome sequence and expression analysis.</title>
        <authorList>
            <person name="Vezzi A."/>
            <person name="Campanaro S."/>
            <person name="D'Angelo M."/>
            <person name="Simonato F."/>
            <person name="Vitulo N."/>
            <person name="Lauro F.M."/>
            <person name="Cestaro A."/>
            <person name="Malacrida G."/>
            <person name="Simionati B."/>
            <person name="Cannata N."/>
            <person name="Romualdi C."/>
            <person name="Bartlett D.H."/>
            <person name="Valle G."/>
        </authorList>
    </citation>
    <scope>NUCLEOTIDE SEQUENCE [LARGE SCALE GENOMIC DNA]</scope>
    <source>
        <strain evidence="2">ATCC BAA-1253 / SS9</strain>
    </source>
</reference>
<dbReference type="KEGG" id="ppr:PBPRB1581"/>
<dbReference type="HOGENOM" id="CLU_2466338_0_0_6"/>
<organism evidence="1 2">
    <name type="scientific">Photobacterium profundum (strain SS9)</name>
    <dbReference type="NCBI Taxonomy" id="298386"/>
    <lineage>
        <taxon>Bacteria</taxon>
        <taxon>Pseudomonadati</taxon>
        <taxon>Pseudomonadota</taxon>
        <taxon>Gammaproteobacteria</taxon>
        <taxon>Vibrionales</taxon>
        <taxon>Vibrionaceae</taxon>
        <taxon>Photobacterium</taxon>
    </lineage>
</organism>
<name>Q6LGY9_PHOPR</name>
<dbReference type="STRING" id="298386.PBPRB1581"/>
<proteinExistence type="predicted"/>
<dbReference type="EMBL" id="CR378679">
    <property type="protein sequence ID" value="CAG23441.1"/>
    <property type="molecule type" value="Genomic_DNA"/>
</dbReference>
<evidence type="ECO:0000313" key="1">
    <source>
        <dbReference type="EMBL" id="CAG23441.1"/>
    </source>
</evidence>
<sequence length="88" mass="10113">MFGALMVRILPVSRVFRLVSYGCLLSEYSTFMGLFSFFNIDNDILRHSINGYLTFCVNNLIVSINGSSMKLSWNTYSLTRKSDCDYDE</sequence>
<gene>
    <name evidence="1" type="ordered locus">PBPRB1581</name>
</gene>
<protein>
    <submittedName>
        <fullName evidence="1">Uncharacterized protein</fullName>
    </submittedName>
</protein>